<dbReference type="SMART" id="SM00028">
    <property type="entry name" value="TPR"/>
    <property type="match status" value="2"/>
</dbReference>
<dbReference type="PROSITE" id="PS50005">
    <property type="entry name" value="TPR"/>
    <property type="match status" value="1"/>
</dbReference>
<dbReference type="Proteomes" id="UP001642409">
    <property type="component" value="Unassembled WGS sequence"/>
</dbReference>
<name>A0AA86PK36_9EUKA</name>
<dbReference type="GO" id="GO:0006620">
    <property type="term" value="P:post-translational protein targeting to endoplasmic reticulum membrane"/>
    <property type="evidence" value="ECO:0007669"/>
    <property type="project" value="TreeGrafter"/>
</dbReference>
<dbReference type="InterPro" id="IPR041243">
    <property type="entry name" value="STI1/HOP_DP"/>
</dbReference>
<comment type="similarity">
    <text evidence="1">Belongs to the SGT family.</text>
</comment>
<dbReference type="PANTHER" id="PTHR45831">
    <property type="entry name" value="LD24721P"/>
    <property type="match status" value="1"/>
</dbReference>
<dbReference type="InterPro" id="IPR047150">
    <property type="entry name" value="SGT"/>
</dbReference>
<sequence length="283" mass="31276">MQKTNELIISYLQYLNSANLVPDKDSIEVAITCLSDVFKVSPAASPELLNLVSSSVPQSVVSSSEYKDQGNAAMKSNDHARAVELYTLAIEQSQRLSEPAAQRAVYLANRAAALKPLNQLEQAIADLKQAVELDPTYQRAWLRLAQFHEDNNDKPAAYAIYKAQNDIQSNEVTKLGMSRTASAPIPGLDDLKNVDFNNINKEELLQKFPMLGEALNDPEIQQLLQKPSVQEKMKQIQANPMSALQLMGDPEFQPLFGAIMKNMGPMMQQMGGMGDIMGMFGKK</sequence>
<dbReference type="GO" id="GO:0016020">
    <property type="term" value="C:membrane"/>
    <property type="evidence" value="ECO:0007669"/>
    <property type="project" value="TreeGrafter"/>
</dbReference>
<reference evidence="7" key="1">
    <citation type="submission" date="2023-06" db="EMBL/GenBank/DDBJ databases">
        <authorList>
            <person name="Kurt Z."/>
        </authorList>
    </citation>
    <scope>NUCLEOTIDE SEQUENCE</scope>
</reference>
<evidence type="ECO:0000256" key="3">
    <source>
        <dbReference type="ARBA" id="ARBA00022803"/>
    </source>
</evidence>
<evidence type="ECO:0000313" key="8">
    <source>
        <dbReference type="EMBL" id="CAL6041640.1"/>
    </source>
</evidence>
<feature type="domain" description="SGTA homodimerisation" evidence="5">
    <location>
        <begin position="7"/>
        <end position="49"/>
    </location>
</feature>
<dbReference type="InterPro" id="IPR019734">
    <property type="entry name" value="TPR_rpt"/>
</dbReference>
<feature type="repeat" description="TPR" evidence="4">
    <location>
        <begin position="104"/>
        <end position="137"/>
    </location>
</feature>
<dbReference type="GO" id="GO:0072380">
    <property type="term" value="C:TRC complex"/>
    <property type="evidence" value="ECO:0007669"/>
    <property type="project" value="TreeGrafter"/>
</dbReference>
<dbReference type="InterPro" id="IPR032374">
    <property type="entry name" value="SGTA_dimer"/>
</dbReference>
<dbReference type="Pfam" id="PF17830">
    <property type="entry name" value="STI1-HOP_DP"/>
    <property type="match status" value="1"/>
</dbReference>
<organism evidence="7">
    <name type="scientific">Hexamita inflata</name>
    <dbReference type="NCBI Taxonomy" id="28002"/>
    <lineage>
        <taxon>Eukaryota</taxon>
        <taxon>Metamonada</taxon>
        <taxon>Diplomonadida</taxon>
        <taxon>Hexamitidae</taxon>
        <taxon>Hexamitinae</taxon>
        <taxon>Hexamita</taxon>
    </lineage>
</organism>
<dbReference type="Pfam" id="PF16546">
    <property type="entry name" value="SGTA_dimer"/>
    <property type="match status" value="1"/>
</dbReference>
<comment type="caution">
    <text evidence="7">The sequence shown here is derived from an EMBL/GenBank/DDBJ whole genome shotgun (WGS) entry which is preliminary data.</text>
</comment>
<evidence type="ECO:0000259" key="6">
    <source>
        <dbReference type="Pfam" id="PF17830"/>
    </source>
</evidence>
<evidence type="ECO:0000313" key="9">
    <source>
        <dbReference type="Proteomes" id="UP001642409"/>
    </source>
</evidence>
<keyword evidence="9" id="KW-1185">Reference proteome</keyword>
<evidence type="ECO:0000259" key="5">
    <source>
        <dbReference type="Pfam" id="PF16546"/>
    </source>
</evidence>
<dbReference type="PANTHER" id="PTHR45831:SF2">
    <property type="entry name" value="LD24721P"/>
    <property type="match status" value="1"/>
</dbReference>
<dbReference type="SUPFAM" id="SSF48452">
    <property type="entry name" value="TPR-like"/>
    <property type="match status" value="1"/>
</dbReference>
<accession>A0AA86PK36</accession>
<evidence type="ECO:0000256" key="4">
    <source>
        <dbReference type="PROSITE-ProRule" id="PRU00339"/>
    </source>
</evidence>
<evidence type="ECO:0000256" key="1">
    <source>
        <dbReference type="ARBA" id="ARBA00008175"/>
    </source>
</evidence>
<feature type="domain" description="STI1/HOP DP" evidence="6">
    <location>
        <begin position="211"/>
        <end position="260"/>
    </location>
</feature>
<dbReference type="GO" id="GO:0060090">
    <property type="term" value="F:molecular adaptor activity"/>
    <property type="evidence" value="ECO:0007669"/>
    <property type="project" value="TreeGrafter"/>
</dbReference>
<protein>
    <submittedName>
        <fullName evidence="7">Small glutamine-rich tetratricopeptide repeat-containing protein</fullName>
    </submittedName>
    <submittedName>
        <fullName evidence="8">Small_glutamine-rich tetratricopeptide repeat-containing protein</fullName>
    </submittedName>
</protein>
<dbReference type="Gene3D" id="1.10.260.100">
    <property type="match status" value="1"/>
</dbReference>
<evidence type="ECO:0000256" key="2">
    <source>
        <dbReference type="ARBA" id="ARBA00022737"/>
    </source>
</evidence>
<reference evidence="8 9" key="2">
    <citation type="submission" date="2024-07" db="EMBL/GenBank/DDBJ databases">
        <authorList>
            <person name="Akdeniz Z."/>
        </authorList>
    </citation>
    <scope>NUCLEOTIDE SEQUENCE [LARGE SCALE GENOMIC DNA]</scope>
</reference>
<dbReference type="EMBL" id="CATOUU010000643">
    <property type="protein sequence ID" value="CAI9936977.1"/>
    <property type="molecule type" value="Genomic_DNA"/>
</dbReference>
<dbReference type="InterPro" id="IPR011990">
    <property type="entry name" value="TPR-like_helical_dom_sf"/>
</dbReference>
<dbReference type="Pfam" id="PF14559">
    <property type="entry name" value="TPR_19"/>
    <property type="match status" value="1"/>
</dbReference>
<dbReference type="Gene3D" id="1.25.40.10">
    <property type="entry name" value="Tetratricopeptide repeat domain"/>
    <property type="match status" value="1"/>
</dbReference>
<dbReference type="EMBL" id="CAXDID020000151">
    <property type="protein sequence ID" value="CAL6041640.1"/>
    <property type="molecule type" value="Genomic_DNA"/>
</dbReference>
<proteinExistence type="inferred from homology"/>
<keyword evidence="2" id="KW-0677">Repeat</keyword>
<dbReference type="AlphaFoldDB" id="A0AA86PK36"/>
<evidence type="ECO:0000313" key="7">
    <source>
        <dbReference type="EMBL" id="CAI9936977.1"/>
    </source>
</evidence>
<dbReference type="Gene3D" id="1.20.5.420">
    <property type="entry name" value="Immunoglobulin FC, subunit C"/>
    <property type="match status" value="1"/>
</dbReference>
<gene>
    <name evidence="7" type="ORF">HINF_LOCUS24622</name>
    <name evidence="8" type="ORF">HINF_LOCUS39209</name>
</gene>
<keyword evidence="3 4" id="KW-0802">TPR repeat</keyword>